<evidence type="ECO:0000256" key="1">
    <source>
        <dbReference type="SAM" id="MobiDB-lite"/>
    </source>
</evidence>
<dbReference type="InterPro" id="IPR002575">
    <property type="entry name" value="Aminoglycoside_PTrfase"/>
</dbReference>
<dbReference type="InterPro" id="IPR011009">
    <property type="entry name" value="Kinase-like_dom_sf"/>
</dbReference>
<dbReference type="EMBL" id="JAGTTN010000010">
    <property type="protein sequence ID" value="MCC2034188.1"/>
    <property type="molecule type" value="Genomic_DNA"/>
</dbReference>
<feature type="domain" description="Aminoglycoside phosphotransferase" evidence="2">
    <location>
        <begin position="33"/>
        <end position="262"/>
    </location>
</feature>
<comment type="caution">
    <text evidence="3">The sequence shown here is derived from an EMBL/GenBank/DDBJ whole genome shotgun (WGS) entry which is preliminary data.</text>
</comment>
<feature type="compositionally biased region" description="Basic and acidic residues" evidence="1">
    <location>
        <begin position="450"/>
        <end position="465"/>
    </location>
</feature>
<gene>
    <name evidence="3" type="ORF">KEC57_18550</name>
</gene>
<dbReference type="Pfam" id="PF01636">
    <property type="entry name" value="APH"/>
    <property type="match status" value="1"/>
</dbReference>
<evidence type="ECO:0000313" key="3">
    <source>
        <dbReference type="EMBL" id="MCC2034188.1"/>
    </source>
</evidence>
<feature type="compositionally biased region" description="Low complexity" evidence="1">
    <location>
        <begin position="425"/>
        <end position="437"/>
    </location>
</feature>
<dbReference type="Proteomes" id="UP001139354">
    <property type="component" value="Unassembled WGS sequence"/>
</dbReference>
<sequence>MARSPFTLAASVTSALPRVGVVGVGTLTEGAAGRYDAAVADLDDGRRVVVRVPADVAAIPELAAEVRALRALTPGVRGLLPFRAPEFLGEAGLGDARVVVVDFLPGYRVDAAHLPPGRGAATSLGAALASLHALPHSVVRAEGLPARTPQQVRTDAARLVDRAEATRHLPATLLHRWRRALDTDELWRFESAVVLGGAGAASFLFEDVDGVPTVTGLLEWHGLSIGDPATDLQWLASAPTAAGDVYAAYVAGSDRAPDARARERARLFAELEFAKWLVHGHDAGNDDVVADAVELLESLAVGVAGDDLVTDAALDVDDAIALLDRMPEAGAPAIDTSMQTDAYDPEELAQWFSDESDDLTRADTGDTGDIDGGFAADEEIATEPAYDAESARVAVDGSRTEWSAPTAWHPDEVSTAPIEIPVDADAAARASSERQSAPVEAPVETDAAADAERSSEAALRRWLTD</sequence>
<reference evidence="3" key="1">
    <citation type="submission" date="2021-04" db="EMBL/GenBank/DDBJ databases">
        <title>Microbacterium tenobrionis sp. nov. and Microbacterium allomyrinae sp. nov., isolated from larvae of Tenobrio molitor and Allomyrina dichotoma, respectively.</title>
        <authorList>
            <person name="Lee S.D."/>
        </authorList>
    </citation>
    <scope>NUCLEOTIDE SEQUENCE</scope>
    <source>
        <strain evidence="3">BWT-G7</strain>
    </source>
</reference>
<feature type="region of interest" description="Disordered" evidence="1">
    <location>
        <begin position="425"/>
        <end position="465"/>
    </location>
</feature>
<dbReference type="RefSeq" id="WP_229386185.1">
    <property type="nucleotide sequence ID" value="NZ_JAGTTN010000010.1"/>
</dbReference>
<dbReference type="Gene3D" id="3.90.1200.10">
    <property type="match status" value="1"/>
</dbReference>
<protein>
    <submittedName>
        <fullName evidence="3">Aminoglycoside phosphotransferase</fullName>
    </submittedName>
</protein>
<dbReference type="AlphaFoldDB" id="A0A9X1LYP1"/>
<dbReference type="SUPFAM" id="SSF56112">
    <property type="entry name" value="Protein kinase-like (PK-like)"/>
    <property type="match status" value="1"/>
</dbReference>
<evidence type="ECO:0000259" key="2">
    <source>
        <dbReference type="Pfam" id="PF01636"/>
    </source>
</evidence>
<accession>A0A9X1LYP1</accession>
<evidence type="ECO:0000313" key="4">
    <source>
        <dbReference type="Proteomes" id="UP001139354"/>
    </source>
</evidence>
<proteinExistence type="predicted"/>
<organism evidence="3 4">
    <name type="scientific">Microbacterium allomyrinae</name>
    <dbReference type="NCBI Taxonomy" id="2830666"/>
    <lineage>
        <taxon>Bacteria</taxon>
        <taxon>Bacillati</taxon>
        <taxon>Actinomycetota</taxon>
        <taxon>Actinomycetes</taxon>
        <taxon>Micrococcales</taxon>
        <taxon>Microbacteriaceae</taxon>
        <taxon>Microbacterium</taxon>
    </lineage>
</organism>
<keyword evidence="4" id="KW-1185">Reference proteome</keyword>
<name>A0A9X1LYP1_9MICO</name>